<dbReference type="PANTHER" id="PTHR40124:SF1">
    <property type="entry name" value="DISAGGREGATASE RELATED REPEAT PROTEIN"/>
    <property type="match status" value="1"/>
</dbReference>
<dbReference type="Pfam" id="PF21294">
    <property type="entry name" value="Polysacc_lyase_14"/>
    <property type="match status" value="2"/>
</dbReference>
<dbReference type="PANTHER" id="PTHR40124">
    <property type="match status" value="1"/>
</dbReference>
<protein>
    <recommendedName>
        <fullName evidence="2">Polysaccharide lyase 14 domain-containing protein</fullName>
    </recommendedName>
</protein>
<dbReference type="Proteomes" id="UP001194696">
    <property type="component" value="Unassembled WGS sequence"/>
</dbReference>
<dbReference type="EMBL" id="JAAAIM010001328">
    <property type="protein sequence ID" value="KAG0279682.1"/>
    <property type="molecule type" value="Genomic_DNA"/>
</dbReference>
<evidence type="ECO:0000259" key="2">
    <source>
        <dbReference type="Pfam" id="PF21294"/>
    </source>
</evidence>
<evidence type="ECO:0000313" key="4">
    <source>
        <dbReference type="Proteomes" id="UP001194696"/>
    </source>
</evidence>
<comment type="caution">
    <text evidence="3">The sequence shown here is derived from an EMBL/GenBank/DDBJ whole genome shotgun (WGS) entry which is preliminary data.</text>
</comment>
<dbReference type="Gene3D" id="2.60.120.200">
    <property type="match status" value="2"/>
</dbReference>
<keyword evidence="4" id="KW-1185">Reference proteome</keyword>
<evidence type="ECO:0000313" key="3">
    <source>
        <dbReference type="EMBL" id="KAG0279682.1"/>
    </source>
</evidence>
<dbReference type="InterPro" id="IPR048958">
    <property type="entry name" value="Polysacc_lyase_14"/>
</dbReference>
<feature type="chain" id="PRO_5045791218" description="Polysaccharide lyase 14 domain-containing protein" evidence="1">
    <location>
        <begin position="25"/>
        <end position="418"/>
    </location>
</feature>
<feature type="domain" description="Polysaccharide lyase 14" evidence="2">
    <location>
        <begin position="300"/>
        <end position="406"/>
    </location>
</feature>
<feature type="signal peptide" evidence="1">
    <location>
        <begin position="1"/>
        <end position="24"/>
    </location>
</feature>
<keyword evidence="1" id="KW-0732">Signal</keyword>
<name>A0ABQ7JLM7_9FUNG</name>
<reference evidence="3 4" key="1">
    <citation type="journal article" date="2020" name="Fungal Divers.">
        <title>Resolving the Mortierellaceae phylogeny through synthesis of multi-gene phylogenetics and phylogenomics.</title>
        <authorList>
            <person name="Vandepol N."/>
            <person name="Liber J."/>
            <person name="Desiro A."/>
            <person name="Na H."/>
            <person name="Kennedy M."/>
            <person name="Barry K."/>
            <person name="Grigoriev I.V."/>
            <person name="Miller A.N."/>
            <person name="O'Donnell K."/>
            <person name="Stajich J.E."/>
            <person name="Bonito G."/>
        </authorList>
    </citation>
    <scope>NUCLEOTIDE SEQUENCE [LARGE SCALE GENOMIC DNA]</scope>
    <source>
        <strain evidence="3 4">AD045</strain>
    </source>
</reference>
<proteinExistence type="predicted"/>
<gene>
    <name evidence="3" type="ORF">BGZ96_001856</name>
</gene>
<sequence length="418" mass="45283">MKFDTLLLQVALILTVYAPSTSLAKPTPAPPAAGGITISAGADKTYSWTLPDMPSSLQKLDKPLALSKPLSNSDEFDIVLESSLKGKGKNRSKKQKRSGPDRLDFNAEAAADVSVRAAAATGSVSPFAPGERVLRSLYPAGSYSHSGDKHASFISTPLPVAAFTGPKSRYIRLEYQMMFQPGFNWVKGGKLPGILMGSELGCNAGCSGGGSAENCFSTRMMWRADGMGELYLYAAKSVYFPNQGPGNCKRSLDKRSPEHIFELQKRWMEDSHLPEIPRGLAAQGGGCLNGMGVKVSPGARNECNPTYGISVGRGGKFQFKSGQWHNVTQVVRVNSKGKAVRDGYLAVYLDGTPVVQADKLVLLKNGYNSAKSDDQRLVKFMFSSFFGGGTKDYATPSKQWIAWKDFKMATNTQNSWER</sequence>
<accession>A0ABQ7JLM7</accession>
<feature type="domain" description="Polysaccharide lyase 14" evidence="2">
    <location>
        <begin position="130"/>
        <end position="237"/>
    </location>
</feature>
<organism evidence="3 4">
    <name type="scientific">Linnemannia gamsii</name>
    <dbReference type="NCBI Taxonomy" id="64522"/>
    <lineage>
        <taxon>Eukaryota</taxon>
        <taxon>Fungi</taxon>
        <taxon>Fungi incertae sedis</taxon>
        <taxon>Mucoromycota</taxon>
        <taxon>Mortierellomycotina</taxon>
        <taxon>Mortierellomycetes</taxon>
        <taxon>Mortierellales</taxon>
        <taxon>Mortierellaceae</taxon>
        <taxon>Linnemannia</taxon>
    </lineage>
</organism>
<evidence type="ECO:0000256" key="1">
    <source>
        <dbReference type="SAM" id="SignalP"/>
    </source>
</evidence>